<dbReference type="AlphaFoldDB" id="A0A9D1ALK6"/>
<organism evidence="1 2">
    <name type="scientific">Candidatus Caccousia avicola</name>
    <dbReference type="NCBI Taxonomy" id="2840721"/>
    <lineage>
        <taxon>Bacteria</taxon>
        <taxon>Bacillati</taxon>
        <taxon>Bacillota</taxon>
        <taxon>Clostridia</taxon>
        <taxon>Eubacteriales</taxon>
        <taxon>Oscillospiraceae</taxon>
        <taxon>Oscillospiraceae incertae sedis</taxon>
        <taxon>Candidatus Caccousia</taxon>
    </lineage>
</organism>
<evidence type="ECO:0000313" key="2">
    <source>
        <dbReference type="Proteomes" id="UP000824242"/>
    </source>
</evidence>
<evidence type="ECO:0000313" key="1">
    <source>
        <dbReference type="EMBL" id="HIR46372.1"/>
    </source>
</evidence>
<comment type="caution">
    <text evidence="1">The sequence shown here is derived from an EMBL/GenBank/DDBJ whole genome shotgun (WGS) entry which is preliminary data.</text>
</comment>
<reference evidence="1" key="1">
    <citation type="submission" date="2020-10" db="EMBL/GenBank/DDBJ databases">
        <authorList>
            <person name="Gilroy R."/>
        </authorList>
    </citation>
    <scope>NUCLEOTIDE SEQUENCE</scope>
    <source>
        <strain evidence="1">ChiSxjej1B13-7958</strain>
    </source>
</reference>
<sequence length="65" mass="7221">MAYGFPEGFLFAIAENPAASEAFRAMGSEERQALFLRARHAQGKDELRRLADSLAASIQEYPQAF</sequence>
<dbReference type="EMBL" id="DVGZ01000019">
    <property type="protein sequence ID" value="HIR46372.1"/>
    <property type="molecule type" value="Genomic_DNA"/>
</dbReference>
<gene>
    <name evidence="1" type="ORF">IAB89_01745</name>
</gene>
<protein>
    <submittedName>
        <fullName evidence="1">Uncharacterized protein</fullName>
    </submittedName>
</protein>
<reference evidence="1" key="2">
    <citation type="journal article" date="2021" name="PeerJ">
        <title>Extensive microbial diversity within the chicken gut microbiome revealed by metagenomics and culture.</title>
        <authorList>
            <person name="Gilroy R."/>
            <person name="Ravi A."/>
            <person name="Getino M."/>
            <person name="Pursley I."/>
            <person name="Horton D.L."/>
            <person name="Alikhan N.F."/>
            <person name="Baker D."/>
            <person name="Gharbi K."/>
            <person name="Hall N."/>
            <person name="Watson M."/>
            <person name="Adriaenssens E.M."/>
            <person name="Foster-Nyarko E."/>
            <person name="Jarju S."/>
            <person name="Secka A."/>
            <person name="Antonio M."/>
            <person name="Oren A."/>
            <person name="Chaudhuri R.R."/>
            <person name="La Ragione R."/>
            <person name="Hildebrand F."/>
            <person name="Pallen M.J."/>
        </authorList>
    </citation>
    <scope>NUCLEOTIDE SEQUENCE</scope>
    <source>
        <strain evidence="1">ChiSxjej1B13-7958</strain>
    </source>
</reference>
<accession>A0A9D1ALK6</accession>
<proteinExistence type="predicted"/>
<name>A0A9D1ALK6_9FIRM</name>
<dbReference type="Proteomes" id="UP000824242">
    <property type="component" value="Unassembled WGS sequence"/>
</dbReference>